<keyword evidence="2 3" id="KW-0808">Transferase</keyword>
<evidence type="ECO:0000313" key="3">
    <source>
        <dbReference type="EMBL" id="SDY20253.1"/>
    </source>
</evidence>
<dbReference type="GO" id="GO:0031640">
    <property type="term" value="P:killing of cells of another organism"/>
    <property type="evidence" value="ECO:0007669"/>
    <property type="project" value="UniProtKB-KW"/>
</dbReference>
<dbReference type="GO" id="GO:0005737">
    <property type="term" value="C:cytoplasm"/>
    <property type="evidence" value="ECO:0007669"/>
    <property type="project" value="UniProtKB-SubCell"/>
</dbReference>
<dbReference type="OrthoDB" id="5431564at2"/>
<dbReference type="GO" id="GO:0016746">
    <property type="term" value="F:acyltransferase activity"/>
    <property type="evidence" value="ECO:0007669"/>
    <property type="project" value="UniProtKB-UniRule"/>
</dbReference>
<dbReference type="Pfam" id="PF02794">
    <property type="entry name" value="HlyC"/>
    <property type="match status" value="1"/>
</dbReference>
<dbReference type="STRING" id="576131.SAMN05444486_101727"/>
<dbReference type="Proteomes" id="UP000199026">
    <property type="component" value="Unassembled WGS sequence"/>
</dbReference>
<protein>
    <recommendedName>
        <fullName evidence="2">RTX toxin-activating lysine-acyltransferase</fullName>
        <ecNumber evidence="2">2.3.1.-</ecNumber>
    </recommendedName>
</protein>
<keyword evidence="2" id="KW-0204">Cytolysis</keyword>
<evidence type="ECO:0000256" key="2">
    <source>
        <dbReference type="RuleBase" id="RU368102"/>
    </source>
</evidence>
<keyword evidence="4" id="KW-1185">Reference proteome</keyword>
<dbReference type="InterPro" id="IPR003996">
    <property type="entry name" value="RTX_toxin-activating_protC_bac"/>
</dbReference>
<evidence type="ECO:0000313" key="4">
    <source>
        <dbReference type="Proteomes" id="UP000199026"/>
    </source>
</evidence>
<name>A0A1H3HXQ6_9RHOB</name>
<gene>
    <name evidence="3" type="ORF">SAMN05444486_101727</name>
</gene>
<comment type="similarity">
    <text evidence="1 2">Belongs to the RTX toxin acyltransferase family.</text>
</comment>
<dbReference type="AlphaFoldDB" id="A0A1H3HXQ6"/>
<evidence type="ECO:0000256" key="1">
    <source>
        <dbReference type="ARBA" id="ARBA00005686"/>
    </source>
</evidence>
<keyword evidence="2" id="KW-0963">Cytoplasm</keyword>
<dbReference type="EMBL" id="FNPR01000001">
    <property type="protein sequence ID" value="SDY20253.1"/>
    <property type="molecule type" value="Genomic_DNA"/>
</dbReference>
<reference evidence="3 4" key="1">
    <citation type="submission" date="2016-10" db="EMBL/GenBank/DDBJ databases">
        <authorList>
            <person name="de Groot N.N."/>
        </authorList>
    </citation>
    <scope>NUCLEOTIDE SEQUENCE [LARGE SCALE GENOMIC DNA]</scope>
    <source>
        <strain evidence="3 4">DSM 24677</strain>
    </source>
</reference>
<comment type="function">
    <text evidence="2">Involved in fatty acylation of protoxin at internal lysine residues, thereby converting it to the active toxin.</text>
</comment>
<proteinExistence type="inferred from homology"/>
<comment type="subcellular location">
    <subcellularLocation>
        <location evidence="2">Cytoplasm</location>
    </subcellularLocation>
</comment>
<keyword evidence="2 3" id="KW-0012">Acyltransferase</keyword>
<dbReference type="GO" id="GO:0009404">
    <property type="term" value="P:toxin metabolic process"/>
    <property type="evidence" value="ECO:0007669"/>
    <property type="project" value="UniProtKB-UniRule"/>
</dbReference>
<organism evidence="3 4">
    <name type="scientific">Lentibacter algarum</name>
    <dbReference type="NCBI Taxonomy" id="576131"/>
    <lineage>
        <taxon>Bacteria</taxon>
        <taxon>Pseudomonadati</taxon>
        <taxon>Pseudomonadota</taxon>
        <taxon>Alphaproteobacteria</taxon>
        <taxon>Rhodobacterales</taxon>
        <taxon>Roseobacteraceae</taxon>
        <taxon>Lentibacter</taxon>
    </lineage>
</organism>
<sequence length="177" mass="19829">MGSQIERSLRQGSWASGQHETMEKQISALGWLSFLASFCPLHRSYQGGALAELFIPAINNDCVRFFKNDAGQICAALIWARLSDDVSERMVFERKPPQASEWTSGKNLWFLDILAPFNHGTLIARHIARQPPDGPFFFARLGPDGQVRKIVRGDASNRKQRVKAYFVDANTSLGEGF</sequence>
<dbReference type="EC" id="2.3.1.-" evidence="2"/>
<accession>A0A1H3HXQ6</accession>